<comment type="subcellular location">
    <subcellularLocation>
        <location evidence="1">Nucleus</location>
    </subcellularLocation>
</comment>
<evidence type="ECO:0000259" key="4">
    <source>
        <dbReference type="PROSITE" id="PS50048"/>
    </source>
</evidence>
<feature type="compositionally biased region" description="Basic and acidic residues" evidence="3">
    <location>
        <begin position="703"/>
        <end position="728"/>
    </location>
</feature>
<sequence>MSEKTPSTQPENQEDSGSDLDSQVNESKTDSFEAPNGSRILKKRSSKGCITCKIRKKRCDEVKPICGDCKRLNRKCAYITNEMSIDEKKVLKEEMKLIEKNSKARHRKKKVRTDDDDFRLKKKGRHTAKIVFNPLAMHMTPITTTSSFQGFSTNSSTGDINSRQIPSSKIGIKQQSLPESANTNQAHADTARAEYITGNGTSKLEDEKAGRILKPPTENGIISNNTNSQDFAVRGISSQTSFVPVLSPSFDISNFISSLPQDGTSQNGDGISNTNTPFVPPLSLNGEENPTSFIDLFSNGFSKLLQDHFRTENLPASKSQNDSNSMPQIQDAFRFSPRFQPTLLSDQVGEVTTVNGTTDPNSNFRIPYQSPYDGGFGTALNIGFPYDSTNNPGGNLYTDNRGSRFGKENNTQQQRQNQNKILDMIKNNIQPQIYTNPSIVLNSTLAGLTPVGKRLYEYYRDKLSFIVCSAPKVENMYLNTFLPMAHIDKSVLYGILAWSAFHLGGPKMEKQGNYYIKLALDRFSERPILDEEVKGNLKLVCDDVNDDDDELVKEVEGGDDVEIYEDLELSRLNRDNMINMRLAAFLILCGVEICKGDVSKWSKYLTYGAKLIKLKGGLERFNESKDEHFLVTNYAYHDITAIQVINERTIHFDLNEYEKMWIKSNELGFADPLHGISSPVFKILAEINKLVIVVQKLIKRSMKDETKTPESRDGGKDNDTKSTQEKKAHGLQNRSKNVAESPEEKIHGLNEEDCWIGNDFEGSSVTSSDGIFMNGIPSTVSDEWVDVNFDKEVALEDLDQVMIECQNIEQRIAGVKPKIALCVSNRDLELQLTMFECFQVTAKIHLRQSVLRMNSASIEIQYLTTQLVKLLDVLLESDVEACLCFPMFIAGMNCVWKKDREGMTRRFKAFINRYKWKNVLRCQIVIRYIWELNHRGEKFVDWYAVVKTLGWDLSFA</sequence>
<dbReference type="SMART" id="SM00066">
    <property type="entry name" value="GAL4"/>
    <property type="match status" value="1"/>
</dbReference>
<dbReference type="OrthoDB" id="5419315at2759"/>
<evidence type="ECO:0000313" key="5">
    <source>
        <dbReference type="EMBL" id="GAV29472.1"/>
    </source>
</evidence>
<dbReference type="GO" id="GO:0008270">
    <property type="term" value="F:zinc ion binding"/>
    <property type="evidence" value="ECO:0007669"/>
    <property type="project" value="InterPro"/>
</dbReference>
<keyword evidence="2" id="KW-0539">Nucleus</keyword>
<feature type="region of interest" description="Disordered" evidence="3">
    <location>
        <begin position="1"/>
        <end position="38"/>
    </location>
</feature>
<feature type="compositionally biased region" description="Polar residues" evidence="3">
    <location>
        <begin position="1"/>
        <end position="11"/>
    </location>
</feature>
<name>A0A1Q2YIU5_9ASCO</name>
<organism evidence="5 6">
    <name type="scientific">Pichia membranifaciens</name>
    <dbReference type="NCBI Taxonomy" id="4926"/>
    <lineage>
        <taxon>Eukaryota</taxon>
        <taxon>Fungi</taxon>
        <taxon>Dikarya</taxon>
        <taxon>Ascomycota</taxon>
        <taxon>Saccharomycotina</taxon>
        <taxon>Pichiomycetes</taxon>
        <taxon>Pichiales</taxon>
        <taxon>Pichiaceae</taxon>
        <taxon>Pichia</taxon>
    </lineage>
</organism>
<reference evidence="5 6" key="1">
    <citation type="submission" date="2016-08" db="EMBL/GenBank/DDBJ databases">
        <title>Whole genome shotgun sequence of Pichia membranifaciens KS47-1.</title>
        <authorList>
            <person name="Konishi M."/>
            <person name="Ishida M."/>
            <person name="Arakawa T."/>
            <person name="Kato Y."/>
            <person name="Horiuchi J."/>
        </authorList>
    </citation>
    <scope>NUCLEOTIDE SEQUENCE [LARGE SCALE GENOMIC DNA]</scope>
    <source>
        <strain evidence="5 6">KS47-1</strain>
    </source>
</reference>
<dbReference type="Gene3D" id="4.10.240.10">
    <property type="entry name" value="Zn(2)-C6 fungal-type DNA-binding domain"/>
    <property type="match status" value="1"/>
</dbReference>
<gene>
    <name evidence="5" type="ORF">PMKS-002973</name>
</gene>
<dbReference type="EMBL" id="BDGI01000123">
    <property type="protein sequence ID" value="GAV29472.1"/>
    <property type="molecule type" value="Genomic_DNA"/>
</dbReference>
<dbReference type="GO" id="GO:0045944">
    <property type="term" value="P:positive regulation of transcription by RNA polymerase II"/>
    <property type="evidence" value="ECO:0007669"/>
    <property type="project" value="TreeGrafter"/>
</dbReference>
<evidence type="ECO:0000313" key="6">
    <source>
        <dbReference type="Proteomes" id="UP000186136"/>
    </source>
</evidence>
<dbReference type="GO" id="GO:0005634">
    <property type="term" value="C:nucleus"/>
    <property type="evidence" value="ECO:0007669"/>
    <property type="project" value="UniProtKB-SubCell"/>
</dbReference>
<comment type="caution">
    <text evidence="5">The sequence shown here is derived from an EMBL/GenBank/DDBJ whole genome shotgun (WGS) entry which is preliminary data.</text>
</comment>
<evidence type="ECO:0000256" key="1">
    <source>
        <dbReference type="ARBA" id="ARBA00004123"/>
    </source>
</evidence>
<dbReference type="InterPro" id="IPR001138">
    <property type="entry name" value="Zn2Cys6_DnaBD"/>
</dbReference>
<feature type="region of interest" description="Disordered" evidence="3">
    <location>
        <begin position="177"/>
        <end position="226"/>
    </location>
</feature>
<keyword evidence="6" id="KW-1185">Reference proteome</keyword>
<dbReference type="Proteomes" id="UP000186136">
    <property type="component" value="Unassembled WGS sequence"/>
</dbReference>
<dbReference type="InterPro" id="IPR036864">
    <property type="entry name" value="Zn2-C6_fun-type_DNA-bd_sf"/>
</dbReference>
<dbReference type="SUPFAM" id="SSF57701">
    <property type="entry name" value="Zn2/Cys6 DNA-binding domain"/>
    <property type="match status" value="1"/>
</dbReference>
<evidence type="ECO:0000256" key="3">
    <source>
        <dbReference type="SAM" id="MobiDB-lite"/>
    </source>
</evidence>
<dbReference type="PROSITE" id="PS00463">
    <property type="entry name" value="ZN2_CY6_FUNGAL_1"/>
    <property type="match status" value="1"/>
</dbReference>
<feature type="domain" description="Zn(2)-C6 fungal-type" evidence="4">
    <location>
        <begin position="48"/>
        <end position="78"/>
    </location>
</feature>
<dbReference type="Pfam" id="PF00172">
    <property type="entry name" value="Zn_clus"/>
    <property type="match status" value="1"/>
</dbReference>
<dbReference type="PANTHER" id="PTHR37534:SF7">
    <property type="entry name" value="TRANSCRIPTIONAL ACTIVATOR PROTEIN UGA3"/>
    <property type="match status" value="1"/>
</dbReference>
<dbReference type="CDD" id="cd00067">
    <property type="entry name" value="GAL4"/>
    <property type="match status" value="1"/>
</dbReference>
<dbReference type="GO" id="GO:0000976">
    <property type="term" value="F:transcription cis-regulatory region binding"/>
    <property type="evidence" value="ECO:0007669"/>
    <property type="project" value="TreeGrafter"/>
</dbReference>
<dbReference type="PROSITE" id="PS50048">
    <property type="entry name" value="ZN2_CY6_FUNGAL_2"/>
    <property type="match status" value="1"/>
</dbReference>
<dbReference type="InterPro" id="IPR021858">
    <property type="entry name" value="Fun_TF"/>
</dbReference>
<dbReference type="AlphaFoldDB" id="A0A1Q2YIU5"/>
<feature type="compositionally biased region" description="Polar residues" evidence="3">
    <location>
        <begin position="177"/>
        <end position="187"/>
    </location>
</feature>
<proteinExistence type="predicted"/>
<accession>A0A1Q2YIU5</accession>
<evidence type="ECO:0000256" key="2">
    <source>
        <dbReference type="ARBA" id="ARBA00023242"/>
    </source>
</evidence>
<dbReference type="GO" id="GO:0000981">
    <property type="term" value="F:DNA-binding transcription factor activity, RNA polymerase II-specific"/>
    <property type="evidence" value="ECO:0007669"/>
    <property type="project" value="InterPro"/>
</dbReference>
<dbReference type="PANTHER" id="PTHR37534">
    <property type="entry name" value="TRANSCRIPTIONAL ACTIVATOR PROTEIN UGA3"/>
    <property type="match status" value="1"/>
</dbReference>
<feature type="region of interest" description="Disordered" evidence="3">
    <location>
        <begin position="703"/>
        <end position="743"/>
    </location>
</feature>
<protein>
    <recommendedName>
        <fullName evidence="4">Zn(2)-C6 fungal-type domain-containing protein</fullName>
    </recommendedName>
</protein>
<dbReference type="Pfam" id="PF11951">
    <property type="entry name" value="Fungal_trans_2"/>
    <property type="match status" value="2"/>
</dbReference>